<keyword evidence="1" id="KW-0732">Signal</keyword>
<gene>
    <name evidence="2" type="ORF">P4G45_10265</name>
    <name evidence="3" type="ORF">P8936_10295</name>
</gene>
<accession>A0AAU7CUS0</accession>
<dbReference type="AlphaFoldDB" id="A0AAU7D492"/>
<protein>
    <submittedName>
        <fullName evidence="3">Uncharacterized protein</fullName>
    </submittedName>
</protein>
<name>A0AAU7D492_9BACT</name>
<dbReference type="RefSeq" id="WP_348266387.1">
    <property type="nucleotide sequence ID" value="NZ_CP121194.1"/>
</dbReference>
<dbReference type="EMBL" id="CP121195">
    <property type="protein sequence ID" value="XBH12099.1"/>
    <property type="molecule type" value="Genomic_DNA"/>
</dbReference>
<accession>A0AAU7D492</accession>
<evidence type="ECO:0000313" key="2">
    <source>
        <dbReference type="EMBL" id="XBH08877.1"/>
    </source>
</evidence>
<proteinExistence type="predicted"/>
<feature type="chain" id="PRO_5043288567" evidence="1">
    <location>
        <begin position="28"/>
        <end position="253"/>
    </location>
</feature>
<sequence>MNRKRRSGLMHCIVVLALVLAVGISHAQNTARINRVSFTGSVGQSKIGLTLLVNGAGVITGGHYFYAKDLKDIPLTAGTQSTGIVLFEPEGGQFALRFKGNGSEGGKPLDFHNSVGMEGRWMKNDSSYPVVLRMQQSSEGLANARWYEGVTSESDAAFEARVQCFYKAVLAGDRATAVRYIDFPLRVNQNGKGRTLRTAAEVSAQWDLIFTPACIDAFKQAMPHDMFVHNGQAMLGNGVAWFGAKGAQVINIP</sequence>
<feature type="signal peptide" evidence="1">
    <location>
        <begin position="1"/>
        <end position="27"/>
    </location>
</feature>
<reference evidence="3" key="1">
    <citation type="submission" date="2023-03" db="EMBL/GenBank/DDBJ databases">
        <title>Edaphobacter sp.</title>
        <authorList>
            <person name="Huber K.J."/>
            <person name="Papendorf J."/>
            <person name="Pilke C."/>
            <person name="Bunk B."/>
            <person name="Sproeer C."/>
            <person name="Pester M."/>
        </authorList>
    </citation>
    <scope>NUCLEOTIDE SEQUENCE</scope>
    <source>
        <strain evidence="2">DSM 109919</strain>
        <strain evidence="3">DSM 109920</strain>
    </source>
</reference>
<organism evidence="3">
    <name type="scientific">Edaphobacter paludis</name>
    <dbReference type="NCBI Taxonomy" id="3035702"/>
    <lineage>
        <taxon>Bacteria</taxon>
        <taxon>Pseudomonadati</taxon>
        <taxon>Acidobacteriota</taxon>
        <taxon>Terriglobia</taxon>
        <taxon>Terriglobales</taxon>
        <taxon>Acidobacteriaceae</taxon>
        <taxon>Edaphobacter</taxon>
    </lineage>
</organism>
<dbReference type="KEGG" id="epl:P4G45_10265"/>
<dbReference type="EMBL" id="CP121194">
    <property type="protein sequence ID" value="XBH08877.1"/>
    <property type="molecule type" value="Genomic_DNA"/>
</dbReference>
<evidence type="ECO:0000256" key="1">
    <source>
        <dbReference type="SAM" id="SignalP"/>
    </source>
</evidence>
<evidence type="ECO:0000313" key="3">
    <source>
        <dbReference type="EMBL" id="XBH12099.1"/>
    </source>
</evidence>